<keyword evidence="1" id="KW-0812">Transmembrane</keyword>
<keyword evidence="1" id="KW-0472">Membrane</keyword>
<evidence type="ECO:0000256" key="1">
    <source>
        <dbReference type="SAM" id="Phobius"/>
    </source>
</evidence>
<organism evidence="2 3">
    <name type="scientific">Anopheles culicifacies</name>
    <dbReference type="NCBI Taxonomy" id="139723"/>
    <lineage>
        <taxon>Eukaryota</taxon>
        <taxon>Metazoa</taxon>
        <taxon>Ecdysozoa</taxon>
        <taxon>Arthropoda</taxon>
        <taxon>Hexapoda</taxon>
        <taxon>Insecta</taxon>
        <taxon>Pterygota</taxon>
        <taxon>Neoptera</taxon>
        <taxon>Endopterygota</taxon>
        <taxon>Diptera</taxon>
        <taxon>Nematocera</taxon>
        <taxon>Culicoidea</taxon>
        <taxon>Culicidae</taxon>
        <taxon>Anophelinae</taxon>
        <taxon>Anopheles</taxon>
        <taxon>culicifacies species complex</taxon>
    </lineage>
</organism>
<sequence length="148" mass="16411">MGRFETDRLIERLFINNCHHFVHPDGGVALRREPVDAFPNQCQRRTKVVIVIIISIILPVLGTFFARLASPPSTYCSGRTRLSFENDETSPSSSTFLSRCPSNVMKKDKMPITAHSVHRRLRIASEDTAGNGVGTMAPTCPETVPSDL</sequence>
<evidence type="ECO:0000313" key="2">
    <source>
        <dbReference type="EnsemblMetazoa" id="ACUA023880-PA"/>
    </source>
</evidence>
<evidence type="ECO:0000313" key="3">
    <source>
        <dbReference type="Proteomes" id="UP000075883"/>
    </source>
</evidence>
<protein>
    <submittedName>
        <fullName evidence="2">Uncharacterized protein</fullName>
    </submittedName>
</protein>
<keyword evidence="3" id="KW-1185">Reference proteome</keyword>
<keyword evidence="1" id="KW-1133">Transmembrane helix</keyword>
<accession>A0A182MQJ9</accession>
<dbReference type="EnsemblMetazoa" id="ACUA023880-RA">
    <property type="protein sequence ID" value="ACUA023880-PA"/>
    <property type="gene ID" value="ACUA023880"/>
</dbReference>
<dbReference type="VEuPathDB" id="VectorBase:ACUA023880"/>
<name>A0A182MQJ9_9DIPT</name>
<feature type="transmembrane region" description="Helical" evidence="1">
    <location>
        <begin position="48"/>
        <end position="69"/>
    </location>
</feature>
<reference evidence="3" key="1">
    <citation type="submission" date="2013-09" db="EMBL/GenBank/DDBJ databases">
        <title>The Genome Sequence of Anopheles culicifacies species A.</title>
        <authorList>
            <consortium name="The Broad Institute Genomics Platform"/>
            <person name="Neafsey D.E."/>
            <person name="Besansky N."/>
            <person name="Howell P."/>
            <person name="Walton C."/>
            <person name="Young S.K."/>
            <person name="Zeng Q."/>
            <person name="Gargeya S."/>
            <person name="Fitzgerald M."/>
            <person name="Haas B."/>
            <person name="Abouelleil A."/>
            <person name="Allen A.W."/>
            <person name="Alvarado L."/>
            <person name="Arachchi H.M."/>
            <person name="Berlin A.M."/>
            <person name="Chapman S.B."/>
            <person name="Gainer-Dewar J."/>
            <person name="Goldberg J."/>
            <person name="Griggs A."/>
            <person name="Gujja S."/>
            <person name="Hansen M."/>
            <person name="Howarth C."/>
            <person name="Imamovic A."/>
            <person name="Ireland A."/>
            <person name="Larimer J."/>
            <person name="McCowan C."/>
            <person name="Murphy C."/>
            <person name="Pearson M."/>
            <person name="Poon T.W."/>
            <person name="Priest M."/>
            <person name="Roberts A."/>
            <person name="Saif S."/>
            <person name="Shea T."/>
            <person name="Sisk P."/>
            <person name="Sykes S."/>
            <person name="Wortman J."/>
            <person name="Nusbaum C."/>
            <person name="Birren B."/>
        </authorList>
    </citation>
    <scope>NUCLEOTIDE SEQUENCE [LARGE SCALE GENOMIC DNA]</scope>
    <source>
        <strain evidence="3">A-37</strain>
    </source>
</reference>
<dbReference type="AlphaFoldDB" id="A0A182MQJ9"/>
<dbReference type="Proteomes" id="UP000075883">
    <property type="component" value="Unassembled WGS sequence"/>
</dbReference>
<reference evidence="2" key="2">
    <citation type="submission" date="2020-05" db="UniProtKB">
        <authorList>
            <consortium name="EnsemblMetazoa"/>
        </authorList>
    </citation>
    <scope>IDENTIFICATION</scope>
    <source>
        <strain evidence="2">A-37</strain>
    </source>
</reference>
<dbReference type="EMBL" id="AXCM01016771">
    <property type="status" value="NOT_ANNOTATED_CDS"/>
    <property type="molecule type" value="Genomic_DNA"/>
</dbReference>
<proteinExistence type="predicted"/>